<protein>
    <submittedName>
        <fullName evidence="3">Uncharacterized conserved protein YciI, contains a putative active-site phosphohistidine</fullName>
    </submittedName>
</protein>
<evidence type="ECO:0000313" key="4">
    <source>
        <dbReference type="Proteomes" id="UP000219439"/>
    </source>
</evidence>
<organism evidence="3 4">
    <name type="scientific">Cohaesibacter gelatinilyticus</name>
    <dbReference type="NCBI Taxonomy" id="372072"/>
    <lineage>
        <taxon>Bacteria</taxon>
        <taxon>Pseudomonadati</taxon>
        <taxon>Pseudomonadota</taxon>
        <taxon>Alphaproteobacteria</taxon>
        <taxon>Hyphomicrobiales</taxon>
        <taxon>Cohaesibacteraceae</taxon>
    </lineage>
</organism>
<name>A0A285PIA4_9HYPH</name>
<comment type="similarity">
    <text evidence="1">Belongs to the YciI family.</text>
</comment>
<reference evidence="3 4" key="1">
    <citation type="submission" date="2017-09" db="EMBL/GenBank/DDBJ databases">
        <authorList>
            <person name="Ehlers B."/>
            <person name="Leendertz F.H."/>
        </authorList>
    </citation>
    <scope>NUCLEOTIDE SEQUENCE [LARGE SCALE GENOMIC DNA]</scope>
    <source>
        <strain evidence="3 4">DSM 18289</strain>
    </source>
</reference>
<dbReference type="Proteomes" id="UP000219439">
    <property type="component" value="Unassembled WGS sequence"/>
</dbReference>
<evidence type="ECO:0000256" key="1">
    <source>
        <dbReference type="ARBA" id="ARBA00007689"/>
    </source>
</evidence>
<accession>A0A285PIA4</accession>
<dbReference type="SUPFAM" id="SSF54909">
    <property type="entry name" value="Dimeric alpha+beta barrel"/>
    <property type="match status" value="1"/>
</dbReference>
<evidence type="ECO:0000259" key="2">
    <source>
        <dbReference type="Pfam" id="PF03795"/>
    </source>
</evidence>
<dbReference type="Pfam" id="PF03795">
    <property type="entry name" value="YCII"/>
    <property type="match status" value="1"/>
</dbReference>
<feature type="domain" description="YCII-related" evidence="2">
    <location>
        <begin position="5"/>
        <end position="77"/>
    </location>
</feature>
<dbReference type="InterPro" id="IPR011008">
    <property type="entry name" value="Dimeric_a/b-barrel"/>
</dbReference>
<keyword evidence="4" id="KW-1185">Reference proteome</keyword>
<dbReference type="Gene3D" id="3.30.70.1060">
    <property type="entry name" value="Dimeric alpha+beta barrel"/>
    <property type="match status" value="1"/>
</dbReference>
<proteinExistence type="inferred from homology"/>
<dbReference type="EMBL" id="OBEL01000003">
    <property type="protein sequence ID" value="SNZ19856.1"/>
    <property type="molecule type" value="Genomic_DNA"/>
</dbReference>
<gene>
    <name evidence="3" type="ORF">SAMN06265368_2951</name>
</gene>
<dbReference type="AlphaFoldDB" id="A0A285PIA4"/>
<evidence type="ECO:0000313" key="3">
    <source>
        <dbReference type="EMBL" id="SNZ19856.1"/>
    </source>
</evidence>
<dbReference type="InterPro" id="IPR005545">
    <property type="entry name" value="YCII"/>
</dbReference>
<sequence>MNIMHIILLKFGPNKSDATNHMAAHNAWIAKGISDGIFQCVGSLDSGGGCILAKGEDRETIEQRVKKDPFVQQNIVEPEIFEVDVKRTSPDWTHLFAPALN</sequence>
<dbReference type="RefSeq" id="WP_244580106.1">
    <property type="nucleotide sequence ID" value="NZ_OBEL01000003.1"/>
</dbReference>